<comment type="caution">
    <text evidence="2">The sequence shown here is derived from an EMBL/GenBank/DDBJ whole genome shotgun (WGS) entry which is preliminary data.</text>
</comment>
<sequence>MSPSGELDKVSHLPPPTTTTNPTLCCSQCPPVGNAPAAVNHHRQITAWGDPEQKCVKLKYVLSYSPPEQATEGREGYGKGEGEKQGGRAEDANPNAVPEL</sequence>
<dbReference type="EMBL" id="CADEAL010004368">
    <property type="protein sequence ID" value="CAB1457982.1"/>
    <property type="molecule type" value="Genomic_DNA"/>
</dbReference>
<gene>
    <name evidence="2" type="ORF">PLEPLA_LOCUS45810</name>
</gene>
<protein>
    <submittedName>
        <fullName evidence="2">Uncharacterized protein</fullName>
    </submittedName>
</protein>
<feature type="region of interest" description="Disordered" evidence="1">
    <location>
        <begin position="65"/>
        <end position="100"/>
    </location>
</feature>
<feature type="region of interest" description="Disordered" evidence="1">
    <location>
        <begin position="1"/>
        <end position="23"/>
    </location>
</feature>
<evidence type="ECO:0000313" key="3">
    <source>
        <dbReference type="Proteomes" id="UP001153269"/>
    </source>
</evidence>
<organism evidence="2 3">
    <name type="scientific">Pleuronectes platessa</name>
    <name type="common">European plaice</name>
    <dbReference type="NCBI Taxonomy" id="8262"/>
    <lineage>
        <taxon>Eukaryota</taxon>
        <taxon>Metazoa</taxon>
        <taxon>Chordata</taxon>
        <taxon>Craniata</taxon>
        <taxon>Vertebrata</taxon>
        <taxon>Euteleostomi</taxon>
        <taxon>Actinopterygii</taxon>
        <taxon>Neopterygii</taxon>
        <taxon>Teleostei</taxon>
        <taxon>Neoteleostei</taxon>
        <taxon>Acanthomorphata</taxon>
        <taxon>Carangaria</taxon>
        <taxon>Pleuronectiformes</taxon>
        <taxon>Pleuronectoidei</taxon>
        <taxon>Pleuronectidae</taxon>
        <taxon>Pleuronectes</taxon>
    </lineage>
</organism>
<proteinExistence type="predicted"/>
<feature type="compositionally biased region" description="Basic and acidic residues" evidence="1">
    <location>
        <begin position="1"/>
        <end position="11"/>
    </location>
</feature>
<reference evidence="2" key="1">
    <citation type="submission" date="2020-03" db="EMBL/GenBank/DDBJ databases">
        <authorList>
            <person name="Weist P."/>
        </authorList>
    </citation>
    <scope>NUCLEOTIDE SEQUENCE</scope>
</reference>
<name>A0A9N7ZCG7_PLEPL</name>
<dbReference type="AlphaFoldDB" id="A0A9N7ZCG7"/>
<keyword evidence="3" id="KW-1185">Reference proteome</keyword>
<evidence type="ECO:0000313" key="2">
    <source>
        <dbReference type="EMBL" id="CAB1457982.1"/>
    </source>
</evidence>
<feature type="compositionally biased region" description="Basic and acidic residues" evidence="1">
    <location>
        <begin position="71"/>
        <end position="91"/>
    </location>
</feature>
<accession>A0A9N7ZCG7</accession>
<dbReference type="Proteomes" id="UP001153269">
    <property type="component" value="Unassembled WGS sequence"/>
</dbReference>
<evidence type="ECO:0000256" key="1">
    <source>
        <dbReference type="SAM" id="MobiDB-lite"/>
    </source>
</evidence>